<accession>A0A1H9EW15</accession>
<name>A0A1H9EW15_9PSEU</name>
<dbReference type="Proteomes" id="UP000199028">
    <property type="component" value="Unassembled WGS sequence"/>
</dbReference>
<organism evidence="2 3">
    <name type="scientific">Lentzea flaviverrucosa</name>
    <dbReference type="NCBI Taxonomy" id="200379"/>
    <lineage>
        <taxon>Bacteria</taxon>
        <taxon>Bacillati</taxon>
        <taxon>Actinomycetota</taxon>
        <taxon>Actinomycetes</taxon>
        <taxon>Pseudonocardiales</taxon>
        <taxon>Pseudonocardiaceae</taxon>
        <taxon>Lentzea</taxon>
    </lineage>
</organism>
<proteinExistence type="predicted"/>
<feature type="region of interest" description="Disordered" evidence="1">
    <location>
        <begin position="68"/>
        <end position="133"/>
    </location>
</feature>
<dbReference type="GO" id="GO:0045893">
    <property type="term" value="P:positive regulation of DNA-templated transcription"/>
    <property type="evidence" value="ECO:0007669"/>
    <property type="project" value="InterPro"/>
</dbReference>
<protein>
    <submittedName>
        <fullName evidence="2">RNA polymerase-binding protein</fullName>
    </submittedName>
</protein>
<sequence length="133" mass="14776">MVAYSTCGGRLPWSKGPTLHALDRDVPVAKQVIRYCCPRGHEFERPFAADADPPVEWDCPQHGSRSPRFGLVLAPLPEPRKGTRSKTHKDHLDERRTVTELQQLLDEALADRTKPHDESPVAPAPTNSHGQIG</sequence>
<dbReference type="Gene3D" id="2.20.28.270">
    <property type="entry name" value="RNA polymerase-binding protein A"/>
    <property type="match status" value="1"/>
</dbReference>
<dbReference type="AlphaFoldDB" id="A0A1H9EW15"/>
<dbReference type="InterPro" id="IPR025182">
    <property type="entry name" value="RNApol-bd_RbpA"/>
</dbReference>
<evidence type="ECO:0000313" key="2">
    <source>
        <dbReference type="EMBL" id="SEQ29809.1"/>
    </source>
</evidence>
<dbReference type="InterPro" id="IPR038638">
    <property type="entry name" value="RbpA_sf"/>
</dbReference>
<reference evidence="3" key="1">
    <citation type="submission" date="2016-10" db="EMBL/GenBank/DDBJ databases">
        <authorList>
            <person name="Varghese N."/>
            <person name="Submissions S."/>
        </authorList>
    </citation>
    <scope>NUCLEOTIDE SEQUENCE [LARGE SCALE GENOMIC DNA]</scope>
    <source>
        <strain evidence="3">CGMCC 4.578</strain>
    </source>
</reference>
<dbReference type="RefSeq" id="WP_170176131.1">
    <property type="nucleotide sequence ID" value="NZ_FOFT01000002.1"/>
</dbReference>
<evidence type="ECO:0000313" key="3">
    <source>
        <dbReference type="Proteomes" id="UP000199028"/>
    </source>
</evidence>
<dbReference type="EMBL" id="FOFT01000002">
    <property type="protein sequence ID" value="SEQ29809.1"/>
    <property type="molecule type" value="Genomic_DNA"/>
</dbReference>
<feature type="compositionally biased region" description="Basic and acidic residues" evidence="1">
    <location>
        <begin position="109"/>
        <end position="119"/>
    </location>
</feature>
<keyword evidence="3" id="KW-1185">Reference proteome</keyword>
<dbReference type="Pfam" id="PF13397">
    <property type="entry name" value="RbpA"/>
    <property type="match status" value="1"/>
</dbReference>
<dbReference type="GO" id="GO:0001000">
    <property type="term" value="F:bacterial-type RNA polymerase core enzyme binding"/>
    <property type="evidence" value="ECO:0007669"/>
    <property type="project" value="InterPro"/>
</dbReference>
<evidence type="ECO:0000256" key="1">
    <source>
        <dbReference type="SAM" id="MobiDB-lite"/>
    </source>
</evidence>
<gene>
    <name evidence="2" type="ORF">SAMN05216195_10285</name>
</gene>